<name>A0A024RXJ9_HYPJR</name>
<evidence type="ECO:0000313" key="3">
    <source>
        <dbReference type="Proteomes" id="UP000024376"/>
    </source>
</evidence>
<dbReference type="KEGG" id="trr:M419DRAFT_120881"/>
<proteinExistence type="predicted"/>
<dbReference type="HOGENOM" id="CLU_2198883_0_0_1"/>
<reference evidence="3" key="1">
    <citation type="journal article" date="2013" name="Ind. Biotechnol.">
        <title>Comparative genomics analysis of Trichoderma reesei strains.</title>
        <authorList>
            <person name="Koike H."/>
            <person name="Aerts A."/>
            <person name="LaButti K."/>
            <person name="Grigoriev I.V."/>
            <person name="Baker S.E."/>
        </authorList>
    </citation>
    <scope>NUCLEOTIDE SEQUENCE [LARGE SCALE GENOMIC DNA]</scope>
    <source>
        <strain evidence="3">ATCC 56765 / BCRC 32924 / NRRL 11460 / Rut C-30</strain>
    </source>
</reference>
<dbReference type="AlphaFoldDB" id="A0A024RXJ9"/>
<feature type="region of interest" description="Disordered" evidence="1">
    <location>
        <begin position="85"/>
        <end position="108"/>
    </location>
</feature>
<dbReference type="Proteomes" id="UP000024376">
    <property type="component" value="Unassembled WGS sequence"/>
</dbReference>
<organism evidence="2 3">
    <name type="scientific">Hypocrea jecorina (strain ATCC 56765 / BCRC 32924 / NRRL 11460 / Rut C-30)</name>
    <name type="common">Trichoderma reesei</name>
    <dbReference type="NCBI Taxonomy" id="1344414"/>
    <lineage>
        <taxon>Eukaryota</taxon>
        <taxon>Fungi</taxon>
        <taxon>Dikarya</taxon>
        <taxon>Ascomycota</taxon>
        <taxon>Pezizomycotina</taxon>
        <taxon>Sordariomycetes</taxon>
        <taxon>Hypocreomycetidae</taxon>
        <taxon>Hypocreales</taxon>
        <taxon>Hypocreaceae</taxon>
        <taxon>Trichoderma</taxon>
    </lineage>
</organism>
<protein>
    <submittedName>
        <fullName evidence="2">Uncharacterized protein</fullName>
    </submittedName>
</protein>
<feature type="region of interest" description="Disordered" evidence="1">
    <location>
        <begin position="18"/>
        <end position="37"/>
    </location>
</feature>
<feature type="compositionally biased region" description="Basic and acidic residues" evidence="1">
    <location>
        <begin position="23"/>
        <end position="32"/>
    </location>
</feature>
<evidence type="ECO:0000313" key="2">
    <source>
        <dbReference type="EMBL" id="ETR97854.1"/>
    </source>
</evidence>
<sequence length="108" mass="12322">MTKTDVAAIPYPTLKCAQSGGYERTRNHDGNDNKNTNWQHAEILPKEKRECPFLVLSVPTSPSARENQFVVVPLLGGCNVTTAKEEERKERKRIVEKTQTCMPPRRQR</sequence>
<dbReference type="EMBL" id="KI911167">
    <property type="protein sequence ID" value="ETR97854.1"/>
    <property type="molecule type" value="Genomic_DNA"/>
</dbReference>
<feature type="compositionally biased region" description="Basic and acidic residues" evidence="1">
    <location>
        <begin position="85"/>
        <end position="96"/>
    </location>
</feature>
<accession>A0A024RXJ9</accession>
<evidence type="ECO:0000256" key="1">
    <source>
        <dbReference type="SAM" id="MobiDB-lite"/>
    </source>
</evidence>
<gene>
    <name evidence="2" type="ORF">M419DRAFT_120881</name>
</gene>